<organism evidence="2 3">
    <name type="scientific">Burkholderia savannae</name>
    <dbReference type="NCBI Taxonomy" id="1637837"/>
    <lineage>
        <taxon>Bacteria</taxon>
        <taxon>Pseudomonadati</taxon>
        <taxon>Pseudomonadota</taxon>
        <taxon>Betaproteobacteria</taxon>
        <taxon>Burkholderiales</taxon>
        <taxon>Burkholderiaceae</taxon>
        <taxon>Burkholderia</taxon>
        <taxon>pseudomallei group</taxon>
    </lineage>
</organism>
<sequence length="88" mass="9170">MPAAARVSSPSPSLSLAQPMGGAPSAQDVSANRFTPALGGRASIVGICSGRLLVRRESRKALISENARAFRGMRSCPRFAVADAVRVM</sequence>
<proteinExistence type="predicted"/>
<accession>A0ABR5T213</accession>
<comment type="caution">
    <text evidence="2">The sequence shown here is derived from an EMBL/GenBank/DDBJ whole genome shotgun (WGS) entry which is preliminary data.</text>
</comment>
<protein>
    <submittedName>
        <fullName evidence="2">Uncharacterized protein</fullName>
    </submittedName>
</protein>
<evidence type="ECO:0000256" key="1">
    <source>
        <dbReference type="SAM" id="MobiDB-lite"/>
    </source>
</evidence>
<reference evidence="2 3" key="1">
    <citation type="submission" date="2015-11" db="EMBL/GenBank/DDBJ databases">
        <authorList>
            <person name="Sahl J."/>
            <person name="Wagner D."/>
            <person name="Keim P."/>
        </authorList>
    </citation>
    <scope>NUCLEOTIDE SEQUENCE [LARGE SCALE GENOMIC DNA]</scope>
    <source>
        <strain evidence="2 3">BDU18</strain>
    </source>
</reference>
<keyword evidence="3" id="KW-1185">Reference proteome</keyword>
<gene>
    <name evidence="2" type="ORF">WS72_19910</name>
</gene>
<dbReference type="EMBL" id="LNJQ01000004">
    <property type="protein sequence ID" value="KWZ37271.1"/>
    <property type="molecule type" value="Genomic_DNA"/>
</dbReference>
<evidence type="ECO:0000313" key="3">
    <source>
        <dbReference type="Proteomes" id="UP000070255"/>
    </source>
</evidence>
<feature type="region of interest" description="Disordered" evidence="1">
    <location>
        <begin position="1"/>
        <end position="29"/>
    </location>
</feature>
<evidence type="ECO:0000313" key="2">
    <source>
        <dbReference type="EMBL" id="KWZ37271.1"/>
    </source>
</evidence>
<dbReference type="Proteomes" id="UP000070255">
    <property type="component" value="Unassembled WGS sequence"/>
</dbReference>
<name>A0ABR5T213_9BURK</name>